<gene>
    <name evidence="2" type="ORF">WT27_13065</name>
    <name evidence="3" type="ORF">WT83_27160</name>
</gene>
<dbReference type="EMBL" id="LPLZ01000074">
    <property type="protein sequence ID" value="KWN06365.1"/>
    <property type="molecule type" value="Genomic_DNA"/>
</dbReference>
<evidence type="ECO:0000313" key="2">
    <source>
        <dbReference type="EMBL" id="KVV40852.1"/>
    </source>
</evidence>
<comment type="caution">
    <text evidence="3">The sequence shown here is derived from an EMBL/GenBank/DDBJ whole genome shotgun (WGS) entry which is preliminary data.</text>
</comment>
<dbReference type="Proteomes" id="UP000062317">
    <property type="component" value="Unassembled WGS sequence"/>
</dbReference>
<protein>
    <submittedName>
        <fullName evidence="3">Uncharacterized protein</fullName>
    </submittedName>
</protein>
<dbReference type="EMBL" id="LPEQ01000113">
    <property type="protein sequence ID" value="KVV40852.1"/>
    <property type="molecule type" value="Genomic_DNA"/>
</dbReference>
<feature type="transmembrane region" description="Helical" evidence="1">
    <location>
        <begin position="20"/>
        <end position="39"/>
    </location>
</feature>
<dbReference type="AlphaFoldDB" id="A0A108E7Z4"/>
<evidence type="ECO:0000313" key="3">
    <source>
        <dbReference type="EMBL" id="KWN06365.1"/>
    </source>
</evidence>
<organism evidence="3 5">
    <name type="scientific">Burkholderia territorii</name>
    <dbReference type="NCBI Taxonomy" id="1503055"/>
    <lineage>
        <taxon>Bacteria</taxon>
        <taxon>Pseudomonadati</taxon>
        <taxon>Pseudomonadota</taxon>
        <taxon>Betaproteobacteria</taxon>
        <taxon>Burkholderiales</taxon>
        <taxon>Burkholderiaceae</taxon>
        <taxon>Burkholderia</taxon>
        <taxon>Burkholderia cepacia complex</taxon>
    </lineage>
</organism>
<evidence type="ECO:0000313" key="5">
    <source>
        <dbReference type="Proteomes" id="UP000068016"/>
    </source>
</evidence>
<evidence type="ECO:0000256" key="1">
    <source>
        <dbReference type="SAM" id="Phobius"/>
    </source>
</evidence>
<keyword evidence="4" id="KW-1185">Reference proteome</keyword>
<feature type="transmembrane region" description="Helical" evidence="1">
    <location>
        <begin position="59"/>
        <end position="77"/>
    </location>
</feature>
<accession>A0A108E7Z4</accession>
<name>A0A108E7Z4_9BURK</name>
<keyword evidence="1" id="KW-1133">Transmembrane helix</keyword>
<reference evidence="4 5" key="1">
    <citation type="submission" date="2015-11" db="EMBL/GenBank/DDBJ databases">
        <title>Expanding the genomic diversity of Burkholderia species for the development of highly accurate diagnostics.</title>
        <authorList>
            <person name="Sahl J."/>
            <person name="Keim P."/>
            <person name="Wagner D."/>
        </authorList>
    </citation>
    <scope>NUCLEOTIDE SEQUENCE [LARGE SCALE GENOMIC DNA]</scope>
    <source>
        <strain evidence="2 4">MSMB1301WGS</strain>
        <strain evidence="3 5">MSMB793WGS</strain>
    </source>
</reference>
<sequence>MNALSLKLPTMSLARIDKKATLLLVAVSLLVFAAAVIAGTAGTEWQPLYQKILDMLQGYGGKFIAIAAFGWGLFSIFGRGSLATAMVSFGIAIAVFIVPTLLDSFFTAVI</sequence>
<dbReference type="InterPro" id="IPR007039">
    <property type="entry name" value="TrbC/VirB2"/>
</dbReference>
<keyword evidence="1" id="KW-0812">Transmembrane</keyword>
<feature type="transmembrane region" description="Helical" evidence="1">
    <location>
        <begin position="82"/>
        <end position="102"/>
    </location>
</feature>
<evidence type="ECO:0000313" key="4">
    <source>
        <dbReference type="Proteomes" id="UP000062317"/>
    </source>
</evidence>
<keyword evidence="1" id="KW-0472">Membrane</keyword>
<dbReference type="Proteomes" id="UP000068016">
    <property type="component" value="Unassembled WGS sequence"/>
</dbReference>
<dbReference type="Pfam" id="PF04956">
    <property type="entry name" value="TrbC"/>
    <property type="match status" value="1"/>
</dbReference>
<proteinExistence type="predicted"/>
<dbReference type="RefSeq" id="WP_046427750.1">
    <property type="nucleotide sequence ID" value="NZ_LPEQ01000113.1"/>
</dbReference>